<keyword evidence="5" id="KW-0997">Cell inner membrane</keyword>
<dbReference type="GO" id="GO:0005886">
    <property type="term" value="C:plasma membrane"/>
    <property type="evidence" value="ECO:0007669"/>
    <property type="project" value="UniProtKB-SubCell"/>
</dbReference>
<evidence type="ECO:0000256" key="3">
    <source>
        <dbReference type="ARBA" id="ARBA00022481"/>
    </source>
</evidence>
<evidence type="ECO:0000259" key="12">
    <source>
        <dbReference type="PROSITE" id="PS50111"/>
    </source>
</evidence>
<dbReference type="Pfam" id="PF08447">
    <property type="entry name" value="PAS_3"/>
    <property type="match status" value="1"/>
</dbReference>
<dbReference type="InterPro" id="IPR000014">
    <property type="entry name" value="PAS"/>
</dbReference>
<evidence type="ECO:0000256" key="4">
    <source>
        <dbReference type="ARBA" id="ARBA00022500"/>
    </source>
</evidence>
<feature type="domain" description="PAS" evidence="13">
    <location>
        <begin position="21"/>
        <end position="60"/>
    </location>
</feature>
<feature type="transmembrane region" description="Helical" evidence="11">
    <location>
        <begin position="147"/>
        <end position="164"/>
    </location>
</feature>
<evidence type="ECO:0000259" key="13">
    <source>
        <dbReference type="PROSITE" id="PS50112"/>
    </source>
</evidence>
<keyword evidence="3" id="KW-0488">Methylation</keyword>
<name>A0A1R4LCI6_VIBR1</name>
<evidence type="ECO:0000256" key="6">
    <source>
        <dbReference type="ARBA" id="ARBA00022692"/>
    </source>
</evidence>
<keyword evidence="8 11" id="KW-0472">Membrane</keyword>
<dbReference type="Proteomes" id="UP000188276">
    <property type="component" value="Unassembled WGS sequence"/>
</dbReference>
<evidence type="ECO:0000313" key="15">
    <source>
        <dbReference type="Proteomes" id="UP000188276"/>
    </source>
</evidence>
<dbReference type="RefSeq" id="WP_077333524.1">
    <property type="nucleotide sequence ID" value="NZ_FULE01000012.1"/>
</dbReference>
<dbReference type="PANTHER" id="PTHR32089:SF52">
    <property type="entry name" value="CHEMOTAXIS SIGNAL TRANSDUCTION SYSTEM METHYL ACCEPTING SENSORY TRANSDUCER WITH PAS SENSORY DOMAIN"/>
    <property type="match status" value="1"/>
</dbReference>
<dbReference type="PANTHER" id="PTHR32089">
    <property type="entry name" value="METHYL-ACCEPTING CHEMOTAXIS PROTEIN MCPB"/>
    <property type="match status" value="1"/>
</dbReference>
<keyword evidence="9 10" id="KW-0807">Transducer</keyword>
<evidence type="ECO:0000256" key="8">
    <source>
        <dbReference type="ARBA" id="ARBA00023136"/>
    </source>
</evidence>
<evidence type="ECO:0000313" key="14">
    <source>
        <dbReference type="EMBL" id="SJN54286.1"/>
    </source>
</evidence>
<dbReference type="EMBL" id="FULE01000012">
    <property type="protein sequence ID" value="SJN54286.1"/>
    <property type="molecule type" value="Genomic_DNA"/>
</dbReference>
<dbReference type="InterPro" id="IPR013655">
    <property type="entry name" value="PAS_fold_3"/>
</dbReference>
<comment type="subcellular location">
    <subcellularLocation>
        <location evidence="1">Cell inner membrane</location>
        <topology evidence="1">Multi-pass membrane protein</topology>
    </subcellularLocation>
</comment>
<keyword evidence="2" id="KW-1003">Cell membrane</keyword>
<keyword evidence="7 11" id="KW-1133">Transmembrane helix</keyword>
<dbReference type="GO" id="GO:0007165">
    <property type="term" value="P:signal transduction"/>
    <property type="evidence" value="ECO:0007669"/>
    <property type="project" value="UniProtKB-KW"/>
</dbReference>
<dbReference type="CDD" id="cd00130">
    <property type="entry name" value="PAS"/>
    <property type="match status" value="1"/>
</dbReference>
<keyword evidence="14" id="KW-0675">Receptor</keyword>
<feature type="domain" description="Methyl-accepting transducer" evidence="12">
    <location>
        <begin position="243"/>
        <end position="479"/>
    </location>
</feature>
<accession>A0A1R4LCI6</accession>
<dbReference type="GO" id="GO:0006935">
    <property type="term" value="P:chemotaxis"/>
    <property type="evidence" value="ECO:0007669"/>
    <property type="project" value="UniProtKB-KW"/>
</dbReference>
<dbReference type="PROSITE" id="PS50112">
    <property type="entry name" value="PAS"/>
    <property type="match status" value="1"/>
</dbReference>
<dbReference type="InterPro" id="IPR035965">
    <property type="entry name" value="PAS-like_dom_sf"/>
</dbReference>
<keyword evidence="6 11" id="KW-0812">Transmembrane</keyword>
<dbReference type="InterPro" id="IPR004089">
    <property type="entry name" value="MCPsignal_dom"/>
</dbReference>
<dbReference type="FunFam" id="3.30.450.20:FF:000046">
    <property type="entry name" value="Aerotaxis sensor receptor"/>
    <property type="match status" value="1"/>
</dbReference>
<dbReference type="SUPFAM" id="SSF55785">
    <property type="entry name" value="PYP-like sensor domain (PAS domain)"/>
    <property type="match status" value="1"/>
</dbReference>
<dbReference type="SMART" id="SM00283">
    <property type="entry name" value="MA"/>
    <property type="match status" value="1"/>
</dbReference>
<evidence type="ECO:0000256" key="5">
    <source>
        <dbReference type="ARBA" id="ARBA00022519"/>
    </source>
</evidence>
<dbReference type="Gene3D" id="3.30.450.20">
    <property type="entry name" value="PAS domain"/>
    <property type="match status" value="1"/>
</dbReference>
<evidence type="ECO:0000256" key="10">
    <source>
        <dbReference type="PROSITE-ProRule" id="PRU00284"/>
    </source>
</evidence>
<evidence type="ECO:0000256" key="1">
    <source>
        <dbReference type="ARBA" id="ARBA00004429"/>
    </source>
</evidence>
<protein>
    <submittedName>
        <fullName evidence="14">Aerotaxis receptor</fullName>
    </submittedName>
</protein>
<gene>
    <name evidence="14" type="primary">aer_2</name>
    <name evidence="14" type="ORF">VR7878_00705</name>
</gene>
<evidence type="ECO:0000256" key="9">
    <source>
        <dbReference type="ARBA" id="ARBA00023224"/>
    </source>
</evidence>
<dbReference type="Gene3D" id="1.10.287.950">
    <property type="entry name" value="Methyl-accepting chemotaxis protein"/>
    <property type="match status" value="1"/>
</dbReference>
<dbReference type="Pfam" id="PF00015">
    <property type="entry name" value="MCPsignal"/>
    <property type="match status" value="1"/>
</dbReference>
<reference evidence="15" key="1">
    <citation type="submission" date="2017-02" db="EMBL/GenBank/DDBJ databases">
        <authorList>
            <person name="Rodrigo-Torres L."/>
            <person name="Arahal R.D."/>
            <person name="Lucena T."/>
        </authorList>
    </citation>
    <scope>NUCLEOTIDE SEQUENCE [LARGE SCALE GENOMIC DNA]</scope>
    <source>
        <strain evidence="15">CECT 7878</strain>
    </source>
</reference>
<dbReference type="SUPFAM" id="SSF58104">
    <property type="entry name" value="Methyl-accepting chemotaxis protein (MCP) signaling domain"/>
    <property type="match status" value="1"/>
</dbReference>
<organism evidence="14 15">
    <name type="scientific">Vibrio ruber (strain DSM 16370 / JCM 11486 / BCRC 17186 / CECT 7878 / LMG 23124 / VR1)</name>
    <dbReference type="NCBI Taxonomy" id="1123498"/>
    <lineage>
        <taxon>Bacteria</taxon>
        <taxon>Pseudomonadati</taxon>
        <taxon>Pseudomonadota</taxon>
        <taxon>Gammaproteobacteria</taxon>
        <taxon>Vibrionales</taxon>
        <taxon>Vibrionaceae</taxon>
        <taxon>Vibrio</taxon>
    </lineage>
</organism>
<evidence type="ECO:0000256" key="2">
    <source>
        <dbReference type="ARBA" id="ARBA00022475"/>
    </source>
</evidence>
<dbReference type="PROSITE" id="PS50111">
    <property type="entry name" value="CHEMOTAXIS_TRANSDUC_2"/>
    <property type="match status" value="1"/>
</dbReference>
<dbReference type="NCBIfam" id="TIGR00229">
    <property type="entry name" value="sensory_box"/>
    <property type="match status" value="1"/>
</dbReference>
<sequence>MNQSKHHGGSEVTFGPDELLVSATDLDSYITYVNDEFCKVSGFSAAELIGKPHNMVRHPDMPKAAFKDMWTQLQQGRSWHGMVKNRCKDGRFYWVDAFVTPLYEGDKIIGYQSVRRCPQREHIQAAETLYTRINQGKRRFSLRENNALKLLFSAIFAGGLFLGALAFSGIVTAMVLLLFILTFIYLYHDELVKLPKYLKQRQSVTESPSRMVFGGPGLIGKLRYDNQFQDAKIKTILGRSADNGAYLIALSQKMKDISRHSLDSIEAETSELTHLASAATQVTQTIHDVNTNLSSTHDYVQQVKNECSQAVQTLHTNGESLSHLHQGIGEAAATLRKLTEDTDNISKVMEEIQGVADQTNLLALNAAIEAARAGEQGRGFAVVAGEVRNLAGRTQNATQSIQKSVADLQTSMHNWQKTMLQNQDTADHCNQESQTVQQMMNAVQEQISILEEKSAQIAVAMEEQGTVIADMTKNMNDAQQHAVENYKLVTQVSEYATQTDEQAISIAQLSSTFR</sequence>
<evidence type="ECO:0000256" key="11">
    <source>
        <dbReference type="SAM" id="Phobius"/>
    </source>
</evidence>
<dbReference type="OrthoDB" id="5675566at2"/>
<keyword evidence="15" id="KW-1185">Reference proteome</keyword>
<proteinExistence type="predicted"/>
<keyword evidence="4" id="KW-0145">Chemotaxis</keyword>
<evidence type="ECO:0000256" key="7">
    <source>
        <dbReference type="ARBA" id="ARBA00022989"/>
    </source>
</evidence>
<dbReference type="STRING" id="1123498.VR7878_00705"/>
<dbReference type="AlphaFoldDB" id="A0A1R4LCI6"/>